<accession>A0A2K8MHR2</accession>
<dbReference type="KEGG" id="sphc:CVN68_04325"/>
<dbReference type="InterPro" id="IPR011055">
    <property type="entry name" value="Dup_hybrid_motif"/>
</dbReference>
<keyword evidence="4" id="KW-0378">Hydrolase</keyword>
<dbReference type="EMBL" id="CP024923">
    <property type="protein sequence ID" value="ATY31299.1"/>
    <property type="molecule type" value="Genomic_DNA"/>
</dbReference>
<dbReference type="PANTHER" id="PTHR21666:SF288">
    <property type="entry name" value="CELL DIVISION PROTEIN YTFB"/>
    <property type="match status" value="1"/>
</dbReference>
<dbReference type="InterPro" id="IPR016047">
    <property type="entry name" value="M23ase_b-sheet_dom"/>
</dbReference>
<dbReference type="OrthoDB" id="9800107at2"/>
<gene>
    <name evidence="8" type="ORF">CVN68_04325</name>
</gene>
<evidence type="ECO:0000259" key="7">
    <source>
        <dbReference type="Pfam" id="PF01551"/>
    </source>
</evidence>
<evidence type="ECO:0000256" key="5">
    <source>
        <dbReference type="ARBA" id="ARBA00022833"/>
    </source>
</evidence>
<keyword evidence="2" id="KW-0645">Protease</keyword>
<evidence type="ECO:0000313" key="9">
    <source>
        <dbReference type="Proteomes" id="UP000229081"/>
    </source>
</evidence>
<organism evidence="8 9">
    <name type="scientific">Sphingomonas psychrotolerans</name>
    <dbReference type="NCBI Taxonomy" id="1327635"/>
    <lineage>
        <taxon>Bacteria</taxon>
        <taxon>Pseudomonadati</taxon>
        <taxon>Pseudomonadota</taxon>
        <taxon>Alphaproteobacteria</taxon>
        <taxon>Sphingomonadales</taxon>
        <taxon>Sphingomonadaceae</taxon>
        <taxon>Sphingomonas</taxon>
    </lineage>
</organism>
<protein>
    <submittedName>
        <fullName evidence="8">M23 family peptidase</fullName>
    </submittedName>
</protein>
<feature type="domain" description="M23ase beta-sheet core" evidence="7">
    <location>
        <begin position="77"/>
        <end position="185"/>
    </location>
</feature>
<dbReference type="SUPFAM" id="SSF51261">
    <property type="entry name" value="Duplicated hybrid motif"/>
    <property type="match status" value="1"/>
</dbReference>
<dbReference type="GO" id="GO:0004222">
    <property type="term" value="F:metalloendopeptidase activity"/>
    <property type="evidence" value="ECO:0007669"/>
    <property type="project" value="TreeGrafter"/>
</dbReference>
<reference evidence="8 9" key="1">
    <citation type="submission" date="2017-11" db="EMBL/GenBank/DDBJ databases">
        <title>Complete genome sequence of Sphingomonas sp. Strain Cra20, a psychrotolerant potential plant growth promoting rhizobacteria.</title>
        <authorList>
            <person name="Luo Y."/>
        </authorList>
    </citation>
    <scope>NUCLEOTIDE SEQUENCE [LARGE SCALE GENOMIC DNA]</scope>
    <source>
        <strain evidence="8 9">Cra20</strain>
    </source>
</reference>
<dbReference type="Pfam" id="PF01551">
    <property type="entry name" value="Peptidase_M23"/>
    <property type="match status" value="1"/>
</dbReference>
<dbReference type="Gene3D" id="2.70.70.10">
    <property type="entry name" value="Glucose Permease (Domain IIA)"/>
    <property type="match status" value="1"/>
</dbReference>
<dbReference type="PANTHER" id="PTHR21666">
    <property type="entry name" value="PEPTIDASE-RELATED"/>
    <property type="match status" value="1"/>
</dbReference>
<evidence type="ECO:0000313" key="8">
    <source>
        <dbReference type="EMBL" id="ATY31299.1"/>
    </source>
</evidence>
<keyword evidence="5" id="KW-0862">Zinc</keyword>
<dbReference type="CDD" id="cd12797">
    <property type="entry name" value="M23_peptidase"/>
    <property type="match status" value="1"/>
</dbReference>
<evidence type="ECO:0000256" key="2">
    <source>
        <dbReference type="ARBA" id="ARBA00022670"/>
    </source>
</evidence>
<name>A0A2K8MHR2_9SPHN</name>
<evidence type="ECO:0000256" key="1">
    <source>
        <dbReference type="ARBA" id="ARBA00001947"/>
    </source>
</evidence>
<comment type="cofactor">
    <cofactor evidence="1">
        <name>Zn(2+)</name>
        <dbReference type="ChEBI" id="CHEBI:29105"/>
    </cofactor>
</comment>
<evidence type="ECO:0000256" key="4">
    <source>
        <dbReference type="ARBA" id="ARBA00022801"/>
    </source>
</evidence>
<dbReference type="GO" id="GO:0006508">
    <property type="term" value="P:proteolysis"/>
    <property type="evidence" value="ECO:0007669"/>
    <property type="project" value="UniProtKB-KW"/>
</dbReference>
<proteinExistence type="predicted"/>
<evidence type="ECO:0000256" key="3">
    <source>
        <dbReference type="ARBA" id="ARBA00022723"/>
    </source>
</evidence>
<keyword evidence="3" id="KW-0479">Metal-binding</keyword>
<keyword evidence="9" id="KW-1185">Reference proteome</keyword>
<dbReference type="InterPro" id="IPR050570">
    <property type="entry name" value="Cell_wall_metabolism_enzyme"/>
</dbReference>
<keyword evidence="6" id="KW-0482">Metalloprotease</keyword>
<evidence type="ECO:0000256" key="6">
    <source>
        <dbReference type="ARBA" id="ARBA00023049"/>
    </source>
</evidence>
<dbReference type="GO" id="GO:0046872">
    <property type="term" value="F:metal ion binding"/>
    <property type="evidence" value="ECO:0007669"/>
    <property type="project" value="UniProtKB-KW"/>
</dbReference>
<sequence>MGVGLILLLALAGLASMIRIVPGGPAVPAARPVGQNEAPVIPGGTWQHPMLTVPVQGVSRVQIVDTWGQARANGARTHQAADILAPGGTPVIAAAPGVVEKLFYSEGGGGIALYVRSPDRQWSYYYAHLQRYAPGVVEGMQVKAGDLLGYVGDTGNAGAGNYHLHFALSHMQPAESWWKGQPVNPYPLLAGRRAAP</sequence>
<dbReference type="Proteomes" id="UP000229081">
    <property type="component" value="Chromosome"/>
</dbReference>
<dbReference type="AlphaFoldDB" id="A0A2K8MHR2"/>